<keyword evidence="2 5" id="KW-0812">Transmembrane</keyword>
<comment type="subcellular location">
    <subcellularLocation>
        <location evidence="1">Endomembrane system</location>
        <topology evidence="1">Multi-pass membrane protein</topology>
    </subcellularLocation>
</comment>
<feature type="transmembrane region" description="Helical" evidence="5">
    <location>
        <begin position="77"/>
        <end position="93"/>
    </location>
</feature>
<dbReference type="Proteomes" id="UP000184301">
    <property type="component" value="Unassembled WGS sequence"/>
</dbReference>
<evidence type="ECO:0000256" key="5">
    <source>
        <dbReference type="SAM" id="Phobius"/>
    </source>
</evidence>
<dbReference type="STRING" id="1121950.SAMN02745243_01106"/>
<keyword evidence="6" id="KW-0808">Transferase</keyword>
<reference evidence="6 7" key="1">
    <citation type="submission" date="2016-11" db="EMBL/GenBank/DDBJ databases">
        <authorList>
            <person name="Jaros S."/>
            <person name="Januszkiewicz K."/>
            <person name="Wedrychowicz H."/>
        </authorList>
    </citation>
    <scope>NUCLEOTIDE SEQUENCE [LARGE SCALE GENOMIC DNA]</scope>
    <source>
        <strain evidence="6 7">DSM 15480</strain>
    </source>
</reference>
<feature type="transmembrane region" description="Helical" evidence="5">
    <location>
        <begin position="12"/>
        <end position="31"/>
    </location>
</feature>
<evidence type="ECO:0000256" key="1">
    <source>
        <dbReference type="ARBA" id="ARBA00004127"/>
    </source>
</evidence>
<dbReference type="OrthoDB" id="5471300at2"/>
<evidence type="ECO:0000256" key="2">
    <source>
        <dbReference type="ARBA" id="ARBA00022692"/>
    </source>
</evidence>
<evidence type="ECO:0000313" key="6">
    <source>
        <dbReference type="EMBL" id="SHJ67639.1"/>
    </source>
</evidence>
<organism evidence="6 7">
    <name type="scientific">Hespellia stercorisuis DSM 15480</name>
    <dbReference type="NCBI Taxonomy" id="1121950"/>
    <lineage>
        <taxon>Bacteria</taxon>
        <taxon>Bacillati</taxon>
        <taxon>Bacillota</taxon>
        <taxon>Clostridia</taxon>
        <taxon>Lachnospirales</taxon>
        <taxon>Lachnospiraceae</taxon>
        <taxon>Hespellia</taxon>
    </lineage>
</organism>
<dbReference type="Pfam" id="PF04191">
    <property type="entry name" value="PEMT"/>
    <property type="match status" value="1"/>
</dbReference>
<dbReference type="InterPro" id="IPR007318">
    <property type="entry name" value="Phopholipid_MeTrfase"/>
</dbReference>
<feature type="transmembrane region" description="Helical" evidence="5">
    <location>
        <begin position="162"/>
        <end position="191"/>
    </location>
</feature>
<feature type="transmembrane region" description="Helical" evidence="5">
    <location>
        <begin position="37"/>
        <end position="56"/>
    </location>
</feature>
<keyword evidence="3 5" id="KW-1133">Transmembrane helix</keyword>
<evidence type="ECO:0000313" key="7">
    <source>
        <dbReference type="Proteomes" id="UP000184301"/>
    </source>
</evidence>
<accession>A0A1M6L962</accession>
<dbReference type="Gene3D" id="1.20.120.1630">
    <property type="match status" value="1"/>
</dbReference>
<keyword evidence="6" id="KW-0489">Methyltransferase</keyword>
<evidence type="ECO:0000256" key="4">
    <source>
        <dbReference type="ARBA" id="ARBA00023136"/>
    </source>
</evidence>
<name>A0A1M6L962_9FIRM</name>
<keyword evidence="7" id="KW-1185">Reference proteome</keyword>
<dbReference type="AlphaFoldDB" id="A0A1M6L962"/>
<keyword evidence="4 5" id="KW-0472">Membrane</keyword>
<dbReference type="GO" id="GO:0012505">
    <property type="term" value="C:endomembrane system"/>
    <property type="evidence" value="ECO:0007669"/>
    <property type="project" value="UniProtKB-SubCell"/>
</dbReference>
<dbReference type="EMBL" id="FQZY01000014">
    <property type="protein sequence ID" value="SHJ67639.1"/>
    <property type="molecule type" value="Genomic_DNA"/>
</dbReference>
<dbReference type="GO" id="GO:0032259">
    <property type="term" value="P:methylation"/>
    <property type="evidence" value="ECO:0007669"/>
    <property type="project" value="UniProtKB-KW"/>
</dbReference>
<dbReference type="RefSeq" id="WP_073106575.1">
    <property type="nucleotide sequence ID" value="NZ_FQZY01000014.1"/>
</dbReference>
<dbReference type="PANTHER" id="PTHR43847">
    <property type="entry name" value="BLL3993 PROTEIN"/>
    <property type="match status" value="1"/>
</dbReference>
<sequence length="223" mass="25342">MRKKAMVYLVRVLLQKIIGFSLYLAGAGFVLTYAGSIYFISLFAGTMIISLLLLKANEETLAQRGKTATSSPLWDKVLLALFWLLNYFVVYWLAGASETEEHLGIVYWCGMVAIFFAAWISTKALLENTFLESTARIQRDRNQTVCKTGPYSIVRHPAYSGLILNCIGLCMIFPYVRVWICMAITALIIVVRTALEDKMLKQGLEGYLEYTSQTKYRLLPFVW</sequence>
<dbReference type="InterPro" id="IPR052527">
    <property type="entry name" value="Metal_cation-efflux_comp"/>
</dbReference>
<evidence type="ECO:0000256" key="3">
    <source>
        <dbReference type="ARBA" id="ARBA00022989"/>
    </source>
</evidence>
<protein>
    <submittedName>
        <fullName evidence="6">Protein-S-isoprenylcysteine O-methyltransferase Ste14</fullName>
    </submittedName>
</protein>
<proteinExistence type="predicted"/>
<feature type="transmembrane region" description="Helical" evidence="5">
    <location>
        <begin position="105"/>
        <end position="126"/>
    </location>
</feature>
<dbReference type="PANTHER" id="PTHR43847:SF1">
    <property type="entry name" value="BLL3993 PROTEIN"/>
    <property type="match status" value="1"/>
</dbReference>
<dbReference type="GO" id="GO:0008168">
    <property type="term" value="F:methyltransferase activity"/>
    <property type="evidence" value="ECO:0007669"/>
    <property type="project" value="UniProtKB-KW"/>
</dbReference>
<gene>
    <name evidence="6" type="ORF">SAMN02745243_01106</name>
</gene>